<proteinExistence type="predicted"/>
<dbReference type="InterPro" id="IPR058594">
    <property type="entry name" value="PB1-like_dom_pln"/>
</dbReference>
<evidence type="ECO:0000313" key="3">
    <source>
        <dbReference type="EMBL" id="KAL3625369.1"/>
    </source>
</evidence>
<feature type="compositionally biased region" description="Polar residues" evidence="1">
    <location>
        <begin position="144"/>
        <end position="159"/>
    </location>
</feature>
<dbReference type="EMBL" id="JAVIJP010000052">
    <property type="protein sequence ID" value="KAL3625369.1"/>
    <property type="molecule type" value="Genomic_DNA"/>
</dbReference>
<feature type="region of interest" description="Disordered" evidence="1">
    <location>
        <begin position="179"/>
        <end position="206"/>
    </location>
</feature>
<dbReference type="Proteomes" id="UP001632038">
    <property type="component" value="Unassembled WGS sequence"/>
</dbReference>
<organism evidence="3 4">
    <name type="scientific">Castilleja foliolosa</name>
    <dbReference type="NCBI Taxonomy" id="1961234"/>
    <lineage>
        <taxon>Eukaryota</taxon>
        <taxon>Viridiplantae</taxon>
        <taxon>Streptophyta</taxon>
        <taxon>Embryophyta</taxon>
        <taxon>Tracheophyta</taxon>
        <taxon>Spermatophyta</taxon>
        <taxon>Magnoliopsida</taxon>
        <taxon>eudicotyledons</taxon>
        <taxon>Gunneridae</taxon>
        <taxon>Pentapetalae</taxon>
        <taxon>asterids</taxon>
        <taxon>lamiids</taxon>
        <taxon>Lamiales</taxon>
        <taxon>Orobanchaceae</taxon>
        <taxon>Pedicularideae</taxon>
        <taxon>Castillejinae</taxon>
        <taxon>Castilleja</taxon>
    </lineage>
</organism>
<evidence type="ECO:0000313" key="4">
    <source>
        <dbReference type="Proteomes" id="UP001632038"/>
    </source>
</evidence>
<feature type="domain" description="PB1-like" evidence="2">
    <location>
        <begin position="19"/>
        <end position="116"/>
    </location>
</feature>
<dbReference type="AlphaFoldDB" id="A0ABD3C7G5"/>
<sequence>MARRTNDGLQTTPNYDEASMFSLKIVHGGVMEYMHGRNYKGGSTYYFDHVDGDMLGLIELRDFAEQLGYNADKVKFWHQFGESLEKDAKLVETDVDVYSILKNPPSNGEVLIFFDHTDEPHLSQPTNSQPTQACLTQVEPILSQPTNSQHTQVKSNNPTAGDDELYQKLLKTDVVMEEADMEDDDESYIADSDVSMKDDDDSDGEGLYDQFVDSDASQVAECDELYQKILVSDCELDESDESYVDSGLDSGDDDKLFHKSVDPQAENQLCDNDLKDALVNEQMLAKLVGDNEAFANSSDEFDSLPSSDEDGDCHIKFPKFNPLTEARKPDLKIGAHKLEGGL</sequence>
<evidence type="ECO:0000259" key="2">
    <source>
        <dbReference type="Pfam" id="PF26130"/>
    </source>
</evidence>
<feature type="compositionally biased region" description="Acidic residues" evidence="1">
    <location>
        <begin position="179"/>
        <end position="188"/>
    </location>
</feature>
<protein>
    <recommendedName>
        <fullName evidence="2">PB1-like domain-containing protein</fullName>
    </recommendedName>
</protein>
<comment type="caution">
    <text evidence="3">The sequence shown here is derived from an EMBL/GenBank/DDBJ whole genome shotgun (WGS) entry which is preliminary data.</text>
</comment>
<dbReference type="Pfam" id="PF26130">
    <property type="entry name" value="PB1-like"/>
    <property type="match status" value="1"/>
</dbReference>
<gene>
    <name evidence="3" type="ORF">CASFOL_030823</name>
</gene>
<reference evidence="4" key="1">
    <citation type="journal article" date="2024" name="IScience">
        <title>Strigolactones Initiate the Formation of Haustorium-like Structures in Castilleja.</title>
        <authorList>
            <person name="Buerger M."/>
            <person name="Peterson D."/>
            <person name="Chory J."/>
        </authorList>
    </citation>
    <scope>NUCLEOTIDE SEQUENCE [LARGE SCALE GENOMIC DNA]</scope>
</reference>
<feature type="region of interest" description="Disordered" evidence="1">
    <location>
        <begin position="144"/>
        <end position="163"/>
    </location>
</feature>
<accession>A0ABD3C7G5</accession>
<name>A0ABD3C7G5_9LAMI</name>
<keyword evidence="4" id="KW-1185">Reference proteome</keyword>
<evidence type="ECO:0000256" key="1">
    <source>
        <dbReference type="SAM" id="MobiDB-lite"/>
    </source>
</evidence>